<dbReference type="Pfam" id="PF12796">
    <property type="entry name" value="Ank_2"/>
    <property type="match status" value="1"/>
</dbReference>
<feature type="repeat" description="ANK" evidence="3">
    <location>
        <begin position="133"/>
        <end position="155"/>
    </location>
</feature>
<dbReference type="AlphaFoldDB" id="C1BPI0"/>
<dbReference type="SMART" id="SM00248">
    <property type="entry name" value="ANK"/>
    <property type="match status" value="2"/>
</dbReference>
<dbReference type="PROSITE" id="PS50088">
    <property type="entry name" value="ANK_REPEAT"/>
    <property type="match status" value="2"/>
</dbReference>
<feature type="region of interest" description="Disordered" evidence="4">
    <location>
        <begin position="33"/>
        <end position="56"/>
    </location>
</feature>
<evidence type="ECO:0000256" key="2">
    <source>
        <dbReference type="ARBA" id="ARBA00023043"/>
    </source>
</evidence>
<dbReference type="Gene3D" id="1.25.40.20">
    <property type="entry name" value="Ankyrin repeat-containing domain"/>
    <property type="match status" value="1"/>
</dbReference>
<evidence type="ECO:0000256" key="3">
    <source>
        <dbReference type="PROSITE-ProRule" id="PRU00023"/>
    </source>
</evidence>
<dbReference type="PANTHER" id="PTHR24124">
    <property type="entry name" value="ANKYRIN REPEAT FAMILY A"/>
    <property type="match status" value="1"/>
</dbReference>
<gene>
    <name evidence="5" type="primary">NARPB</name>
</gene>
<dbReference type="PANTHER" id="PTHR24124:SF14">
    <property type="entry name" value="CHROMOSOME UNDETERMINED SCAFFOLD_25, WHOLE GENOME SHOTGUN SEQUENCE"/>
    <property type="match status" value="1"/>
</dbReference>
<sequence length="162" mass="18361">MSLLCEFEPLMPAFSEEREGSRSILLEKKFRNHPYSCKDPSGDSSPRQPPLNIKPSHRISWNEERQREFNSLLHRGGEEELRDFLSMHSENINIDVYDSEGKTPFHSAVLSGSLPVVKLLLAYGANERVTTRDGFSPLHLASYNGHSEVLNYLLSIPSRCSS</sequence>
<evidence type="ECO:0000256" key="4">
    <source>
        <dbReference type="SAM" id="MobiDB-lite"/>
    </source>
</evidence>
<keyword evidence="2 3" id="KW-0040">ANK repeat</keyword>
<accession>C1BPI0</accession>
<feature type="repeat" description="ANK" evidence="3">
    <location>
        <begin position="100"/>
        <end position="132"/>
    </location>
</feature>
<dbReference type="EMBL" id="BT076509">
    <property type="protein sequence ID" value="ACO10933.1"/>
    <property type="molecule type" value="mRNA"/>
</dbReference>
<proteinExistence type="evidence at transcript level"/>
<dbReference type="GO" id="GO:0005634">
    <property type="term" value="C:nucleus"/>
    <property type="evidence" value="ECO:0007669"/>
    <property type="project" value="TreeGrafter"/>
</dbReference>
<keyword evidence="1" id="KW-0677">Repeat</keyword>
<dbReference type="GO" id="GO:0010468">
    <property type="term" value="P:regulation of gene expression"/>
    <property type="evidence" value="ECO:0007669"/>
    <property type="project" value="TreeGrafter"/>
</dbReference>
<dbReference type="InterPro" id="IPR002110">
    <property type="entry name" value="Ankyrin_rpt"/>
</dbReference>
<dbReference type="PROSITE" id="PS50297">
    <property type="entry name" value="ANK_REP_REGION"/>
    <property type="match status" value="2"/>
</dbReference>
<dbReference type="InterPro" id="IPR036770">
    <property type="entry name" value="Ankyrin_rpt-contain_sf"/>
</dbReference>
<organism evidence="5">
    <name type="scientific">Caligus rogercresseyi</name>
    <name type="common">Sea louse</name>
    <dbReference type="NCBI Taxonomy" id="217165"/>
    <lineage>
        <taxon>Eukaryota</taxon>
        <taxon>Metazoa</taxon>
        <taxon>Ecdysozoa</taxon>
        <taxon>Arthropoda</taxon>
        <taxon>Crustacea</taxon>
        <taxon>Multicrustacea</taxon>
        <taxon>Hexanauplia</taxon>
        <taxon>Copepoda</taxon>
        <taxon>Siphonostomatoida</taxon>
        <taxon>Caligidae</taxon>
        <taxon>Caligus</taxon>
    </lineage>
</organism>
<evidence type="ECO:0000313" key="5">
    <source>
        <dbReference type="EMBL" id="ACO10933.1"/>
    </source>
</evidence>
<dbReference type="SUPFAM" id="SSF48403">
    <property type="entry name" value="Ankyrin repeat"/>
    <property type="match status" value="1"/>
</dbReference>
<protein>
    <submittedName>
        <fullName evidence="5">Notch-regulated ankyrin repeat-containing protein B</fullName>
    </submittedName>
</protein>
<reference evidence="5" key="1">
    <citation type="submission" date="2009-03" db="EMBL/GenBank/DDBJ databases">
        <title>Caligus rogercresseyi ESTs and full-length cDNAs.</title>
        <authorList>
            <person name="Yasuike M."/>
            <person name="von Schalburg K."/>
            <person name="Cooper G."/>
            <person name="Leong J."/>
            <person name="Jones S.R.M."/>
            <person name="Koop B.F."/>
        </authorList>
    </citation>
    <scope>NUCLEOTIDE SEQUENCE</scope>
    <source>
        <tissue evidence="5">Whole tissue</tissue>
    </source>
</reference>
<evidence type="ECO:0000256" key="1">
    <source>
        <dbReference type="ARBA" id="ARBA00022737"/>
    </source>
</evidence>
<name>C1BPI0_CALRO</name>